<gene>
    <name evidence="3" type="primary">Ccdc185</name>
</gene>
<feature type="region of interest" description="Disordered" evidence="1">
    <location>
        <begin position="567"/>
        <end position="624"/>
    </location>
</feature>
<dbReference type="InParanoid" id="A0A1S3F2W3"/>
<evidence type="ECO:0000256" key="1">
    <source>
        <dbReference type="SAM" id="MobiDB-lite"/>
    </source>
</evidence>
<feature type="compositionally biased region" description="Basic and acidic residues" evidence="1">
    <location>
        <begin position="470"/>
        <end position="480"/>
    </location>
</feature>
<dbReference type="STRING" id="10020.ENSDORP00000011947"/>
<feature type="region of interest" description="Disordered" evidence="1">
    <location>
        <begin position="98"/>
        <end position="146"/>
    </location>
</feature>
<dbReference type="OrthoDB" id="200110at2759"/>
<name>A0A1S3F2W3_DIPOR</name>
<feature type="compositionally biased region" description="Polar residues" evidence="1">
    <location>
        <begin position="214"/>
        <end position="225"/>
    </location>
</feature>
<accession>A0A1S3F2W3</accession>
<proteinExistence type="predicted"/>
<dbReference type="Pfam" id="PF15558">
    <property type="entry name" value="DUF4659"/>
    <property type="match status" value="1"/>
</dbReference>
<dbReference type="CTD" id="164127"/>
<dbReference type="PANTHER" id="PTHR33663">
    <property type="entry name" value="COILED-COIL DOMAIN-CONTAINING PROTEIN 177"/>
    <property type="match status" value="1"/>
</dbReference>
<dbReference type="RefSeq" id="XP_012870449.1">
    <property type="nucleotide sequence ID" value="XM_013014995.1"/>
</dbReference>
<dbReference type="KEGG" id="dord:105984718"/>
<dbReference type="PANTHER" id="PTHR33663:SF3">
    <property type="entry name" value="COILED-COIL DOMAIN-CONTAINING PROTEIN 185"/>
    <property type="match status" value="1"/>
</dbReference>
<dbReference type="Proteomes" id="UP000081671">
    <property type="component" value="Unplaced"/>
</dbReference>
<evidence type="ECO:0000313" key="3">
    <source>
        <dbReference type="RefSeq" id="XP_012870449.1"/>
    </source>
</evidence>
<reference evidence="3" key="1">
    <citation type="submission" date="2025-08" db="UniProtKB">
        <authorList>
            <consortium name="RefSeq"/>
        </authorList>
    </citation>
    <scope>IDENTIFICATION</scope>
    <source>
        <tissue evidence="3">Kidney</tissue>
    </source>
</reference>
<feature type="region of interest" description="Disordered" evidence="1">
    <location>
        <begin position="454"/>
        <end position="499"/>
    </location>
</feature>
<feature type="region of interest" description="Disordered" evidence="1">
    <location>
        <begin position="207"/>
        <end position="240"/>
    </location>
</feature>
<feature type="region of interest" description="Disordered" evidence="1">
    <location>
        <begin position="1"/>
        <end position="35"/>
    </location>
</feature>
<dbReference type="GeneID" id="105984718"/>
<protein>
    <submittedName>
        <fullName evidence="3">Coiled-coil domain-containing protein 185</fullName>
    </submittedName>
</protein>
<keyword evidence="2" id="KW-1185">Reference proteome</keyword>
<dbReference type="AlphaFoldDB" id="A0A1S3F2W3"/>
<organism evidence="2 3">
    <name type="scientific">Dipodomys ordii</name>
    <name type="common">Ord's kangaroo rat</name>
    <dbReference type="NCBI Taxonomy" id="10020"/>
    <lineage>
        <taxon>Eukaryota</taxon>
        <taxon>Metazoa</taxon>
        <taxon>Chordata</taxon>
        <taxon>Craniata</taxon>
        <taxon>Vertebrata</taxon>
        <taxon>Euteleostomi</taxon>
        <taxon>Mammalia</taxon>
        <taxon>Eutheria</taxon>
        <taxon>Euarchontoglires</taxon>
        <taxon>Glires</taxon>
        <taxon>Rodentia</taxon>
        <taxon>Castorimorpha</taxon>
        <taxon>Heteromyidae</taxon>
        <taxon>Dipodomyinae</taxon>
        <taxon>Dipodomys</taxon>
    </lineage>
</organism>
<sequence length="624" mass="71478">MADFRYFSPRPYPDLWESPPPGGELGSPGPLDGSAKDTLAGSLCAGCEAGATWYRPRCSPTLRCGRPGYFSSAKESHSLTHVARRPLDRARKLRSGARRLGDAWEESGAQWSPAWRQRRPPQPHPCSCYPSAQGDSPPPYPGGAYTPPGIRTFGKEKEQAWEDRWAMPVCTHVGCWSPSSVLTDKSSGSSQECRTKSVCICAQKRDGGGRMESVDSQCSQASASSGHHPHSKGKLEDAVMSSRDQKIVALVLSRLKKAQRMRELQQQAAVAWEELKRSDQKVQLTLEKERRQLLQQSQEQWQQQKEQRKTRLPPGRRRDRLGKHSAASQGNKHAGGPGDSAWKALTPPPEDQENQQQEKRERTPAQAEPRQHCQVHSFWEQERMLQRLRELHSLRQNKKLEEARYKRQMMHTTETQNNVQESNLSSLVNYQARKVLMDCQLKAEELLRRLSLEQSGQRSQETHQGLVKKQHQEQQEKAQKMGEQLTQTKGHAQESEEQRQVLKRMLLELAEQKIRHARCHSQKTTRDRVHHLRELNTLREKNHHILKLKAEKEQKYPMEGIKEAVKKREQRMEQTSHRQDPIFQDFHKFSSASRRDNGGGPSNSCFDPMATEPQVHTHKHRGDY</sequence>
<feature type="compositionally biased region" description="Basic residues" evidence="1">
    <location>
        <begin position="308"/>
        <end position="323"/>
    </location>
</feature>
<dbReference type="FunCoup" id="A0A1S3F2W3">
    <property type="interactions" value="11"/>
</dbReference>
<feature type="compositionally biased region" description="Basic and acidic residues" evidence="1">
    <location>
        <begin position="567"/>
        <end position="597"/>
    </location>
</feature>
<feature type="region of interest" description="Disordered" evidence="1">
    <location>
        <begin position="296"/>
        <end position="374"/>
    </location>
</feature>
<dbReference type="InterPro" id="IPR029090">
    <property type="entry name" value="DUF4659"/>
</dbReference>
<evidence type="ECO:0000313" key="2">
    <source>
        <dbReference type="Proteomes" id="UP000081671"/>
    </source>
</evidence>